<protein>
    <submittedName>
        <fullName evidence="2">Hypothetical membrane protein</fullName>
    </submittedName>
</protein>
<keyword evidence="1" id="KW-0812">Transmembrane</keyword>
<keyword evidence="3" id="KW-1185">Reference proteome</keyword>
<reference evidence="2 3" key="1">
    <citation type="journal article" date="2007" name="Proc. Natl. Acad. Sci. U.S.A.">
        <title>The genome of Syntrophus aciditrophicus: life at the thermodynamic limit of microbial growth.</title>
        <authorList>
            <person name="McInerney M.J."/>
            <person name="Rohlin L."/>
            <person name="Mouttaki H."/>
            <person name="Kim U."/>
            <person name="Krupp R.S."/>
            <person name="Rios-Hernandez L."/>
            <person name="Sieber J."/>
            <person name="Struchtemeyer C.G."/>
            <person name="Bhattacharyya A."/>
            <person name="Campbell J.W."/>
            <person name="Gunsalus R.P."/>
        </authorList>
    </citation>
    <scope>NUCLEOTIDE SEQUENCE [LARGE SCALE GENOMIC DNA]</scope>
    <source>
        <strain evidence="2 3">SB</strain>
    </source>
</reference>
<proteinExistence type="predicted"/>
<dbReference type="InParanoid" id="Q2LRH3"/>
<dbReference type="AlphaFoldDB" id="Q2LRH3"/>
<dbReference type="eggNOG" id="ENOG5033BRN">
    <property type="taxonomic scope" value="Bacteria"/>
</dbReference>
<evidence type="ECO:0000313" key="2">
    <source>
        <dbReference type="EMBL" id="ABC76680.1"/>
    </source>
</evidence>
<organism evidence="2 3">
    <name type="scientific">Syntrophus aciditrophicus (strain SB)</name>
    <dbReference type="NCBI Taxonomy" id="56780"/>
    <lineage>
        <taxon>Bacteria</taxon>
        <taxon>Pseudomonadati</taxon>
        <taxon>Thermodesulfobacteriota</taxon>
        <taxon>Syntrophia</taxon>
        <taxon>Syntrophales</taxon>
        <taxon>Syntrophaceae</taxon>
        <taxon>Syntrophus</taxon>
    </lineage>
</organism>
<sequence>MPSKCSRCGFQTESEIKKCPQCGASIRKTLIRGKYEVLKAVLIFFACIVAFFSVYPFIHGGKLKPAATQQDISQEAVSAAQEFVSRKLIVRSTARFPHSSQARVAWGADNQYTINSYVEAQNRAGEMLKKNYECVLRYEPEKKRWHLVRVTIEK</sequence>
<dbReference type="KEGG" id="sat:SYN_01749"/>
<feature type="transmembrane region" description="Helical" evidence="1">
    <location>
        <begin position="37"/>
        <end position="58"/>
    </location>
</feature>
<name>Q2LRH3_SYNAS</name>
<keyword evidence="1" id="KW-0472">Membrane</keyword>
<gene>
    <name evidence="2" type="ORF">SYN_01749</name>
</gene>
<evidence type="ECO:0000313" key="3">
    <source>
        <dbReference type="Proteomes" id="UP000001933"/>
    </source>
</evidence>
<dbReference type="EMBL" id="CP000252">
    <property type="protein sequence ID" value="ABC76680.1"/>
    <property type="molecule type" value="Genomic_DNA"/>
</dbReference>
<dbReference type="HOGENOM" id="CLU_1703347_0_0_7"/>
<accession>Q2LRH3</accession>
<evidence type="ECO:0000256" key="1">
    <source>
        <dbReference type="SAM" id="Phobius"/>
    </source>
</evidence>
<dbReference type="Proteomes" id="UP000001933">
    <property type="component" value="Chromosome"/>
</dbReference>
<keyword evidence="1" id="KW-1133">Transmembrane helix</keyword>